<dbReference type="PRINTS" id="PR00723">
    <property type="entry name" value="SUBTILISIN"/>
</dbReference>
<dbReference type="Pfam" id="PF00082">
    <property type="entry name" value="Peptidase_S8"/>
    <property type="match status" value="1"/>
</dbReference>
<evidence type="ECO:0000256" key="1">
    <source>
        <dbReference type="ARBA" id="ARBA00011073"/>
    </source>
</evidence>
<dbReference type="PROSITE" id="PS00137">
    <property type="entry name" value="SUBTILASE_HIS"/>
    <property type="match status" value="1"/>
</dbReference>
<evidence type="ECO:0000256" key="7">
    <source>
        <dbReference type="PROSITE-ProRule" id="PRU01240"/>
    </source>
</evidence>
<dbReference type="PROSITE" id="PS51892">
    <property type="entry name" value="SUBTILASE"/>
    <property type="match status" value="1"/>
</dbReference>
<comment type="caution">
    <text evidence="10">The sequence shown here is derived from an EMBL/GenBank/DDBJ whole genome shotgun (WGS) entry which is preliminary data.</text>
</comment>
<sequence>MLGTETDEELQHDQHLLDFLLRWEWRRLLNDSNNATTSPQGMPLSHIGTNTTPFIMCTEGGRAAVQSVLENSIFSAPFAHSLVSSSSPASLVGPPRERSFGLATAVSIPLFAKFNLTCFIVQSQPVEILKKVENNQIKYLAPLPATLKLARGLFKDVYQGQLFTTTASCAIGIRVVLSPGIDIDEAKVIDFVASAREDLRCGAYRDKLVTTFPFANYTLVREANEISRQTAMLRAAEAQNSKSVMSLETKSNTRLRHGGGREAPASRPSTNTYAARALRWWSKIKPVVNGSLACDWSSLNISVELPYLSVHGYCSVLPDPVERLVDATACLTSLVAYFASHPEVIFLETFPIVKPSDAIAAATVQSGEQTSTPLWDAGLDGSGQIIQVADTGVDMTSCFFSDPTGNVAPTRWDAGMYDLSRRKVVQLVVGEDAFDTPAGHGTHCAGTALGNSATPSRFNLNFRGVAYMAKLAFYDGGTANGGLKFPASMQMKMFAPGYHAGARVFSNSWGSNQPKYTYMDTEFDGFMYSQPDALIVVSAGNLGARGSGTVFSPSLSKNALCVGASQSLRRSSYRVENIPHFSGQGPTFDGRIKPDLVAPGAFLTSANSSSGDPRYACSVTSKSGTSMATAVVAGSVALLRQFFLEGRYPSGAPNPPDAFVPTGALLKALLINSAVPMERYIQPNGQSIALGLPPDNYQGFGRLQLDIFLPLKPQNPVILFVRDAVPLAEEETHTYKFTVPDTRTSTLKPFHVTLTWTDPTVPASAGAIVLHDLDLRLSRWLGSTVETYYPNGLTNTPDRINSVEKVVLYAPIPGDVYTVTVTGTSISTTQYQNYSLAVAGANVVRHVHVEESIRTTAPFAWMLVRRPRLAYLRLQPVRPKCQHVPLRGPFTPSHSFLRSMDCSRSLQERISFVDQHHTWPDPEKEGRDGSYRGYTMEVAANEIQALQVGEENVQVAYRLVQLLDADTRLFLADDLLQKIEAFTRNGTGPQVEWAMHVMARPEDSQRLEELRRRVQVCRQAARDMQSEDWELAHTEEGIQTFLRRDEGDNTLAWRTHGEIEDCPVISQLAVLREADHYHDWIPLMDKSKVVKRLGKIEQMLWFRVAGRGLPFVRDAVLHLYGCDASEEDLIILSGASIPEDEITESMGVRPPKKKWNHARVDIKYFSIQLRILSPTHTKIDLIYKLDVKIKFVPQKVINYFSKFLCGWVIWFLFQEMRRLQTDPMESPTAQLMRSEPFYANYLVPYCLNLAYTKGWEVPPVPAFEINKDCASAQAWRQEYHELLAKNRLLGDEENSSIKETVDKEHRDSGGESRKQVDYQGEEECVGK</sequence>
<comment type="similarity">
    <text evidence="1 7">Belongs to the peptidase S8 family.</text>
</comment>
<dbReference type="InterPro" id="IPR051048">
    <property type="entry name" value="Peptidase_S8/S53_subtilisin"/>
</dbReference>
<dbReference type="SUPFAM" id="SSF49785">
    <property type="entry name" value="Galactose-binding domain-like"/>
    <property type="match status" value="1"/>
</dbReference>
<feature type="region of interest" description="Disordered" evidence="8">
    <location>
        <begin position="1294"/>
        <end position="1327"/>
    </location>
</feature>
<feature type="compositionally biased region" description="Basic and acidic residues" evidence="8">
    <location>
        <begin position="1294"/>
        <end position="1316"/>
    </location>
</feature>
<dbReference type="InterPro" id="IPR022398">
    <property type="entry name" value="Peptidase_S8_His-AS"/>
</dbReference>
<dbReference type="InterPro" id="IPR036852">
    <property type="entry name" value="Peptidase_S8/S53_dom_sf"/>
</dbReference>
<keyword evidence="11" id="KW-1185">Reference proteome</keyword>
<dbReference type="PANTHER" id="PTHR43399:SF4">
    <property type="entry name" value="CELL WALL-ASSOCIATED PROTEASE"/>
    <property type="match status" value="1"/>
</dbReference>
<dbReference type="SUPFAM" id="SSF52743">
    <property type="entry name" value="Subtilisin-like"/>
    <property type="match status" value="1"/>
</dbReference>
<evidence type="ECO:0000313" key="10">
    <source>
        <dbReference type="EMBL" id="TFJ85456.1"/>
    </source>
</evidence>
<dbReference type="InterPro" id="IPR023393">
    <property type="entry name" value="START-like_dom_sf"/>
</dbReference>
<evidence type="ECO:0000256" key="8">
    <source>
        <dbReference type="SAM" id="MobiDB-lite"/>
    </source>
</evidence>
<feature type="active site" description="Charge relay system" evidence="7">
    <location>
        <position position="440"/>
    </location>
</feature>
<dbReference type="Gene3D" id="3.30.530.20">
    <property type="match status" value="1"/>
</dbReference>
<comment type="catalytic activity">
    <reaction evidence="5">
        <text>Hydrolysis of proteins with broad specificity for peptide bonds, and a preference for a large uncharged residue in P1. Hydrolyzes peptide amides.</text>
        <dbReference type="EC" id="3.4.21.62"/>
    </reaction>
</comment>
<dbReference type="PANTHER" id="PTHR43399">
    <property type="entry name" value="SUBTILISIN-RELATED"/>
    <property type="match status" value="1"/>
</dbReference>
<evidence type="ECO:0000256" key="6">
    <source>
        <dbReference type="ARBA" id="ARBA00023619"/>
    </source>
</evidence>
<dbReference type="Proteomes" id="UP000355283">
    <property type="component" value="Unassembled WGS sequence"/>
</dbReference>
<proteinExistence type="inferred from homology"/>
<feature type="region of interest" description="Disordered" evidence="8">
    <location>
        <begin position="246"/>
        <end position="269"/>
    </location>
</feature>
<reference evidence="10 11" key="1">
    <citation type="submission" date="2019-01" db="EMBL/GenBank/DDBJ databases">
        <title>Nuclear Genome Assembly of the Microalgal Biofuel strain Nannochloropsis salina CCMP1776.</title>
        <authorList>
            <person name="Hovde B."/>
        </authorList>
    </citation>
    <scope>NUCLEOTIDE SEQUENCE [LARGE SCALE GENOMIC DNA]</scope>
    <source>
        <strain evidence="10 11">CCMP1776</strain>
    </source>
</reference>
<dbReference type="InterPro" id="IPR000209">
    <property type="entry name" value="Peptidase_S8/S53_dom"/>
</dbReference>
<evidence type="ECO:0000259" key="9">
    <source>
        <dbReference type="Pfam" id="PF00082"/>
    </source>
</evidence>
<gene>
    <name evidence="10" type="ORF">NSK_002966</name>
</gene>
<feature type="active site" description="Charge relay system" evidence="7">
    <location>
        <position position="390"/>
    </location>
</feature>
<dbReference type="GO" id="GO:0006508">
    <property type="term" value="P:proteolysis"/>
    <property type="evidence" value="ECO:0007669"/>
    <property type="project" value="UniProtKB-KW"/>
</dbReference>
<dbReference type="InterPro" id="IPR015500">
    <property type="entry name" value="Peptidase_S8_subtilisin-rel"/>
</dbReference>
<name>A0A4D9D260_9STRA</name>
<keyword evidence="3 7" id="KW-0378">Hydrolase</keyword>
<evidence type="ECO:0000256" key="2">
    <source>
        <dbReference type="ARBA" id="ARBA00022670"/>
    </source>
</evidence>
<dbReference type="SUPFAM" id="SSF55961">
    <property type="entry name" value="Bet v1-like"/>
    <property type="match status" value="1"/>
</dbReference>
<dbReference type="OrthoDB" id="10256524at2759"/>
<dbReference type="CDD" id="cd04842">
    <property type="entry name" value="Peptidases_S8_Kp43_protease"/>
    <property type="match status" value="1"/>
</dbReference>
<feature type="active site" description="Charge relay system" evidence="7">
    <location>
        <position position="626"/>
    </location>
</feature>
<evidence type="ECO:0000313" key="11">
    <source>
        <dbReference type="Proteomes" id="UP000355283"/>
    </source>
</evidence>
<dbReference type="Gene3D" id="2.60.120.380">
    <property type="match status" value="1"/>
</dbReference>
<feature type="domain" description="Peptidase S8/S53" evidence="9">
    <location>
        <begin position="381"/>
        <end position="683"/>
    </location>
</feature>
<dbReference type="EC" id="3.4.21.62" evidence="6"/>
<accession>A0A4D9D260</accession>
<dbReference type="InterPro" id="IPR034058">
    <property type="entry name" value="TagA/B/C/D_pept_dom"/>
</dbReference>
<dbReference type="EMBL" id="SDOX01000011">
    <property type="protein sequence ID" value="TFJ85456.1"/>
    <property type="molecule type" value="Genomic_DNA"/>
</dbReference>
<evidence type="ECO:0000256" key="4">
    <source>
        <dbReference type="ARBA" id="ARBA00022825"/>
    </source>
</evidence>
<keyword evidence="4 7" id="KW-0720">Serine protease</keyword>
<organism evidence="10 11">
    <name type="scientific">Nannochloropsis salina CCMP1776</name>
    <dbReference type="NCBI Taxonomy" id="1027361"/>
    <lineage>
        <taxon>Eukaryota</taxon>
        <taxon>Sar</taxon>
        <taxon>Stramenopiles</taxon>
        <taxon>Ochrophyta</taxon>
        <taxon>Eustigmatophyceae</taxon>
        <taxon>Eustigmatales</taxon>
        <taxon>Monodopsidaceae</taxon>
        <taxon>Microchloropsis</taxon>
        <taxon>Microchloropsis salina</taxon>
    </lineage>
</organism>
<dbReference type="Gene3D" id="3.40.50.200">
    <property type="entry name" value="Peptidase S8/S53 domain"/>
    <property type="match status" value="1"/>
</dbReference>
<keyword evidence="2 7" id="KW-0645">Protease</keyword>
<dbReference type="InterPro" id="IPR008979">
    <property type="entry name" value="Galactose-bd-like_sf"/>
</dbReference>
<dbReference type="GO" id="GO:0004252">
    <property type="term" value="F:serine-type endopeptidase activity"/>
    <property type="evidence" value="ECO:0007669"/>
    <property type="project" value="UniProtKB-UniRule"/>
</dbReference>
<protein>
    <recommendedName>
        <fullName evidence="6">subtilisin</fullName>
        <ecNumber evidence="6">3.4.21.62</ecNumber>
    </recommendedName>
</protein>
<evidence type="ECO:0000256" key="5">
    <source>
        <dbReference type="ARBA" id="ARBA00023529"/>
    </source>
</evidence>
<evidence type="ECO:0000256" key="3">
    <source>
        <dbReference type="ARBA" id="ARBA00022801"/>
    </source>
</evidence>